<comment type="caution">
    <text evidence="1">The sequence shown here is derived from an EMBL/GenBank/DDBJ whole genome shotgun (WGS) entry which is preliminary data.</text>
</comment>
<sequence length="99" mass="11319">MQSSRRNCRINRLKFQKASGCNINAMTVSSLVSKDVFLQDRIFVYKPNITVKITNALSKGIMCYGVINQLVLFGNLIVDSESRNYLVKTFEQVLQVEIR</sequence>
<proteinExistence type="predicted"/>
<gene>
    <name evidence="1" type="ORF">TNCT_681131</name>
</gene>
<reference evidence="1" key="1">
    <citation type="submission" date="2020-07" db="EMBL/GenBank/DDBJ databases">
        <title>Multicomponent nature underlies the extraordinary mechanical properties of spider dragline silk.</title>
        <authorList>
            <person name="Kono N."/>
            <person name="Nakamura H."/>
            <person name="Mori M."/>
            <person name="Yoshida Y."/>
            <person name="Ohtoshi R."/>
            <person name="Malay A.D."/>
            <person name="Moran D.A.P."/>
            <person name="Tomita M."/>
            <person name="Numata K."/>
            <person name="Arakawa K."/>
        </authorList>
    </citation>
    <scope>NUCLEOTIDE SEQUENCE</scope>
</reference>
<dbReference type="AlphaFoldDB" id="A0A8X6FJM5"/>
<name>A0A8X6FJM5_TRICU</name>
<keyword evidence="2" id="KW-1185">Reference proteome</keyword>
<evidence type="ECO:0000313" key="2">
    <source>
        <dbReference type="Proteomes" id="UP000887116"/>
    </source>
</evidence>
<protein>
    <submittedName>
        <fullName evidence="1">Uncharacterized protein</fullName>
    </submittedName>
</protein>
<dbReference type="Proteomes" id="UP000887116">
    <property type="component" value="Unassembled WGS sequence"/>
</dbReference>
<evidence type="ECO:0000313" key="1">
    <source>
        <dbReference type="EMBL" id="GFQ81477.1"/>
    </source>
</evidence>
<accession>A0A8X6FJM5</accession>
<organism evidence="1 2">
    <name type="scientific">Trichonephila clavata</name>
    <name type="common">Joro spider</name>
    <name type="synonym">Nephila clavata</name>
    <dbReference type="NCBI Taxonomy" id="2740835"/>
    <lineage>
        <taxon>Eukaryota</taxon>
        <taxon>Metazoa</taxon>
        <taxon>Ecdysozoa</taxon>
        <taxon>Arthropoda</taxon>
        <taxon>Chelicerata</taxon>
        <taxon>Arachnida</taxon>
        <taxon>Araneae</taxon>
        <taxon>Araneomorphae</taxon>
        <taxon>Entelegynae</taxon>
        <taxon>Araneoidea</taxon>
        <taxon>Nephilidae</taxon>
        <taxon>Trichonephila</taxon>
    </lineage>
</organism>
<dbReference type="EMBL" id="BMAO01002543">
    <property type="protein sequence ID" value="GFQ81477.1"/>
    <property type="molecule type" value="Genomic_DNA"/>
</dbReference>